<evidence type="ECO:0000256" key="12">
    <source>
        <dbReference type="ARBA" id="ARBA00023266"/>
    </source>
</evidence>
<evidence type="ECO:0000256" key="15">
    <source>
        <dbReference type="ARBA" id="ARBA00032693"/>
    </source>
</evidence>
<dbReference type="GO" id="GO:0001717">
    <property type="term" value="P:conversion of seryl-tRNAsec to selenocys-tRNAsec"/>
    <property type="evidence" value="ECO:0007669"/>
    <property type="project" value="UniProtKB-UniRule"/>
</dbReference>
<feature type="binding site" evidence="18">
    <location>
        <position position="296"/>
    </location>
    <ligand>
        <name>tRNA</name>
        <dbReference type="ChEBI" id="CHEBI:17843"/>
    </ligand>
</feature>
<dbReference type="GO" id="GO:0000049">
    <property type="term" value="F:tRNA binding"/>
    <property type="evidence" value="ECO:0007669"/>
    <property type="project" value="UniProtKB-UniRule"/>
</dbReference>
<protein>
    <recommendedName>
        <fullName evidence="6 17">O-phosphoseryl-tRNA(Sec) selenium transferase</fullName>
        <ecNumber evidence="5 17">2.9.1.2</ecNumber>
    </recommendedName>
    <alternativeName>
        <fullName evidence="13 17">Selenocysteine synthase</fullName>
    </alternativeName>
    <alternativeName>
        <fullName evidence="14 17">Selenocysteinyl-tRNA(Sec) synthase</fullName>
    </alternativeName>
    <alternativeName>
        <fullName evidence="15 17">Sep-tRNA:Sec-tRNA synthase</fullName>
    </alternativeName>
</protein>
<reference evidence="21" key="1">
    <citation type="submission" date="2021-01" db="EMBL/GenBank/DDBJ databases">
        <authorList>
            <person name="Corre E."/>
            <person name="Pelletier E."/>
            <person name="Niang G."/>
            <person name="Scheremetjew M."/>
            <person name="Finn R."/>
            <person name="Kale V."/>
            <person name="Holt S."/>
            <person name="Cochrane G."/>
            <person name="Meng A."/>
            <person name="Brown T."/>
            <person name="Cohen L."/>
        </authorList>
    </citation>
    <scope>NUCLEOTIDE SEQUENCE</scope>
    <source>
        <strain evidence="21">CCMP1510</strain>
    </source>
</reference>
<dbReference type="NCBIfam" id="TIGR03531">
    <property type="entry name" value="selenium_SpcS"/>
    <property type="match status" value="2"/>
</dbReference>
<accession>A0A7S3JSH7</accession>
<dbReference type="InterPro" id="IPR015421">
    <property type="entry name" value="PyrdxlP-dep_Trfase_major"/>
</dbReference>
<evidence type="ECO:0000256" key="2">
    <source>
        <dbReference type="ARBA" id="ARBA00002552"/>
    </source>
</evidence>
<organism evidence="21">
    <name type="scientific">Aureoumbra lagunensis</name>
    <dbReference type="NCBI Taxonomy" id="44058"/>
    <lineage>
        <taxon>Eukaryota</taxon>
        <taxon>Sar</taxon>
        <taxon>Stramenopiles</taxon>
        <taxon>Ochrophyta</taxon>
        <taxon>Pelagophyceae</taxon>
        <taxon>Pelagomonadales</taxon>
        <taxon>Aureoumbra</taxon>
    </lineage>
</organism>
<feature type="binding site" evidence="18">
    <location>
        <position position="100"/>
    </location>
    <ligand>
        <name>substrate</name>
    </ligand>
</feature>
<dbReference type="GO" id="GO:0005737">
    <property type="term" value="C:cytoplasm"/>
    <property type="evidence" value="ECO:0007669"/>
    <property type="project" value="UniProtKB-SubCell"/>
</dbReference>
<dbReference type="GO" id="GO:0001514">
    <property type="term" value="P:selenocysteine incorporation"/>
    <property type="evidence" value="ECO:0007669"/>
    <property type="project" value="TreeGrafter"/>
</dbReference>
<evidence type="ECO:0000256" key="14">
    <source>
        <dbReference type="ARBA" id="ARBA00032048"/>
    </source>
</evidence>
<evidence type="ECO:0000256" key="16">
    <source>
        <dbReference type="ARBA" id="ARBA00048808"/>
    </source>
</evidence>
<feature type="binding site" evidence="18">
    <location>
        <position position="77"/>
    </location>
    <ligand>
        <name>pyridoxal 5'-phosphate</name>
        <dbReference type="ChEBI" id="CHEBI:597326"/>
    </ligand>
</feature>
<keyword evidence="10 17" id="KW-0663">Pyridoxal phosphate</keyword>
<sequence length="538" mass="57976">MFSSEEFWQCARDVVDVPYVRQAEEVSKRKKALVKALMKSGRMPDDGWQEHEIVEFLHMCAGMDSNNFSANVGVGEREGRVISPLVKRLSLGMAHGVGRSGDIAAVQPKAAGSSLIAKLANTMCLDALRIAGLTELKKAIILPCATGLSLALCLLSLKSTINKSWVIWLRIDQKSCLKAIALAGLRIKVIEPTRDIRKGSVSKSKKQQAADFGNISDFGDELRTDVHAIEQAIQELGGAQNILAIISTTSCFAPRAPDDVESVGKICAKFNIFHIINNAYGVQCSITCAAISRAQRVARVDLIIQSTDKNFLVPVGGAIIASSNEDLVNCVAKSYPGRASAAPCRDIFITLLDLGRIGWQSLLSDREKLILPFRVALASLAAKYNEKLLICDHNYISCAVSLTTIGSEKSAITKFGSLLFTRCCSGCRVVVPSIPTDSFQEDDDPGPTPILPSTTVAGITFTAFGASSSTYPLPYFTAAVALGVQQAELDEFIKRLDKTFAYVRKLQARSSSLTSHFENNEETTTPCTAATPSLATAS</sequence>
<comment type="cofactor">
    <cofactor evidence="1 17 19">
        <name>pyridoxal 5'-phosphate</name>
        <dbReference type="ChEBI" id="CHEBI:597326"/>
    </cofactor>
</comment>
<evidence type="ECO:0000256" key="20">
    <source>
        <dbReference type="SAM" id="MobiDB-lite"/>
    </source>
</evidence>
<keyword evidence="8 17" id="KW-0808">Transferase</keyword>
<evidence type="ECO:0000256" key="18">
    <source>
        <dbReference type="PIRSR" id="PIRSR017689-1"/>
    </source>
</evidence>
<feature type="binding site" evidence="18">
    <location>
        <position position="99"/>
    </location>
    <ligand>
        <name>substrate</name>
    </ligand>
</feature>
<name>A0A7S3JSH7_9STRA</name>
<evidence type="ECO:0000256" key="13">
    <source>
        <dbReference type="ARBA" id="ARBA00030669"/>
    </source>
</evidence>
<keyword evidence="17" id="KW-0963">Cytoplasm</keyword>
<evidence type="ECO:0000256" key="5">
    <source>
        <dbReference type="ARBA" id="ARBA00012464"/>
    </source>
</evidence>
<evidence type="ECO:0000256" key="7">
    <source>
        <dbReference type="ARBA" id="ARBA00022555"/>
    </source>
</evidence>
<feature type="site" description="May act as a substrate filter by repelling compounds with a negatively charged alpha-carboxylate" evidence="19">
    <location>
        <position position="76"/>
    </location>
</feature>
<evidence type="ECO:0000256" key="3">
    <source>
        <dbReference type="ARBA" id="ARBA00004822"/>
    </source>
</evidence>
<keyword evidence="12 17" id="KW-0711">Selenium</keyword>
<dbReference type="Pfam" id="PF05889">
    <property type="entry name" value="SepSecS"/>
    <property type="match status" value="2"/>
</dbReference>
<evidence type="ECO:0000256" key="11">
    <source>
        <dbReference type="ARBA" id="ARBA00022917"/>
    </source>
</evidence>
<keyword evidence="7 17" id="KW-0820">tRNA-binding</keyword>
<comment type="similarity">
    <text evidence="4 17">Belongs to the SepSecS family.</text>
</comment>
<dbReference type="InterPro" id="IPR008829">
    <property type="entry name" value="SepSecS/SepCysS"/>
</dbReference>
<feature type="modified residue" description="N6-(pyridoxal phosphate)lysine" evidence="19">
    <location>
        <position position="309"/>
    </location>
</feature>
<comment type="function">
    <text evidence="2 17">Converts O-phosphoseryl-tRNA(Sec) to selenocysteinyl-tRNA(Sec) required for selenoprotein biosynthesis.</text>
</comment>
<evidence type="ECO:0000256" key="10">
    <source>
        <dbReference type="ARBA" id="ARBA00022898"/>
    </source>
</evidence>
<feature type="binding site" evidence="18">
    <location>
        <position position="338"/>
    </location>
    <ligand>
        <name>substrate</name>
    </ligand>
</feature>
<feature type="region of interest" description="Disordered" evidence="20">
    <location>
        <begin position="513"/>
        <end position="538"/>
    </location>
</feature>
<comment type="subcellular location">
    <subcellularLocation>
        <location evidence="17">Cytoplasm</location>
    </subcellularLocation>
</comment>
<evidence type="ECO:0000256" key="19">
    <source>
        <dbReference type="PIRSR" id="PIRSR017689-50"/>
    </source>
</evidence>
<dbReference type="PANTHER" id="PTHR12944:SF2">
    <property type="entry name" value="O-PHOSPHOSERYL-TRNA(SEC) SELENIUM TRANSFERASE"/>
    <property type="match status" value="1"/>
</dbReference>
<feature type="binding site" evidence="18">
    <location>
        <position position="505"/>
    </location>
    <ligand>
        <name>tRNA</name>
        <dbReference type="ChEBI" id="CHEBI:17843"/>
    </ligand>
</feature>
<keyword evidence="11 17" id="KW-0648">Protein biosynthesis</keyword>
<feature type="binding site" evidence="18">
    <location>
        <position position="422"/>
    </location>
    <ligand>
        <name>tRNA</name>
        <dbReference type="ChEBI" id="CHEBI:17843"/>
    </ligand>
</feature>
<proteinExistence type="inferred from homology"/>
<feature type="binding site" evidence="18">
    <location>
        <position position="107"/>
    </location>
    <ligand>
        <name>substrate</name>
    </ligand>
</feature>
<dbReference type="InterPro" id="IPR019872">
    <property type="entry name" value="Sec-tRNA_Se_transferase"/>
</dbReference>
<evidence type="ECO:0000313" key="21">
    <source>
        <dbReference type="EMBL" id="CAE0363553.1"/>
    </source>
</evidence>
<dbReference type="InterPro" id="IPR015424">
    <property type="entry name" value="PyrdxlP-dep_Trfase"/>
</dbReference>
<evidence type="ECO:0000256" key="6">
    <source>
        <dbReference type="ARBA" id="ARBA00021963"/>
    </source>
</evidence>
<dbReference type="EMBL" id="HBIJ01006125">
    <property type="protein sequence ID" value="CAE0363553.1"/>
    <property type="molecule type" value="Transcribed_RNA"/>
</dbReference>
<dbReference type="PANTHER" id="PTHR12944">
    <property type="entry name" value="SOLUBLE LIVER ANTIGEN/LIVER PANCREAS ANTIGEN"/>
    <property type="match status" value="1"/>
</dbReference>
<comment type="catalytic activity">
    <reaction evidence="16 17">
        <text>O-phospho-L-seryl-tRNA(Sec) + selenophosphate + H2O = L-selenocysteinyl-tRNA(Sec) + 2 phosphate</text>
        <dbReference type="Rhea" id="RHEA:25041"/>
        <dbReference type="Rhea" id="RHEA-COMP:9743"/>
        <dbReference type="Rhea" id="RHEA-COMP:9947"/>
        <dbReference type="ChEBI" id="CHEBI:15377"/>
        <dbReference type="ChEBI" id="CHEBI:16144"/>
        <dbReference type="ChEBI" id="CHEBI:43474"/>
        <dbReference type="ChEBI" id="CHEBI:78551"/>
        <dbReference type="ChEBI" id="CHEBI:78573"/>
        <dbReference type="EC" id="2.9.1.2"/>
    </reaction>
</comment>
<keyword evidence="9 17" id="KW-0694">RNA-binding</keyword>
<dbReference type="UniPathway" id="UPA00906">
    <property type="reaction ID" value="UER00898"/>
</dbReference>
<evidence type="ECO:0000256" key="8">
    <source>
        <dbReference type="ARBA" id="ARBA00022679"/>
    </source>
</evidence>
<dbReference type="PIRSF" id="PIRSF017689">
    <property type="entry name" value="SepSecS"/>
    <property type="match status" value="1"/>
</dbReference>
<evidence type="ECO:0000256" key="17">
    <source>
        <dbReference type="PIRNR" id="PIRNR017689"/>
    </source>
</evidence>
<dbReference type="AlphaFoldDB" id="A0A7S3JSH7"/>
<evidence type="ECO:0000256" key="9">
    <source>
        <dbReference type="ARBA" id="ARBA00022884"/>
    </source>
</evidence>
<evidence type="ECO:0000256" key="4">
    <source>
        <dbReference type="ARBA" id="ARBA00007037"/>
    </source>
</evidence>
<dbReference type="Gene3D" id="3.40.640.10">
    <property type="entry name" value="Type I PLP-dependent aspartate aminotransferase-like (Major domain)"/>
    <property type="match status" value="1"/>
</dbReference>
<comment type="pathway">
    <text evidence="3 17">Aminoacyl-tRNA biosynthesis; selenocysteinyl-tRNA(Sec) biosynthesis; selenocysteinyl-tRNA(Sec) from L-seryl-tRNA(Sec) (archaeal/eukaryal route): step 2/2.</text>
</comment>
<feature type="compositionally biased region" description="Low complexity" evidence="20">
    <location>
        <begin position="523"/>
        <end position="538"/>
    </location>
</feature>
<dbReference type="SUPFAM" id="SSF53383">
    <property type="entry name" value="PLP-dependent transferases"/>
    <property type="match status" value="1"/>
</dbReference>
<dbReference type="EC" id="2.9.1.2" evidence="5 17"/>
<evidence type="ECO:0000256" key="1">
    <source>
        <dbReference type="ARBA" id="ARBA00001933"/>
    </source>
</evidence>
<dbReference type="GO" id="GO:0098621">
    <property type="term" value="F:O-phosphoseryl-tRNA(Sec) selenium transferase activity"/>
    <property type="evidence" value="ECO:0007669"/>
    <property type="project" value="UniProtKB-EC"/>
</dbReference>
<gene>
    <name evidence="21" type="ORF">ALAG00032_LOCUS4294</name>
</gene>